<keyword evidence="3" id="KW-1185">Reference proteome</keyword>
<evidence type="ECO:0000313" key="2">
    <source>
        <dbReference type="EMBL" id="KAF2798417.1"/>
    </source>
</evidence>
<organism evidence="2 3">
    <name type="scientific">Melanomma pulvis-pyrius CBS 109.77</name>
    <dbReference type="NCBI Taxonomy" id="1314802"/>
    <lineage>
        <taxon>Eukaryota</taxon>
        <taxon>Fungi</taxon>
        <taxon>Dikarya</taxon>
        <taxon>Ascomycota</taxon>
        <taxon>Pezizomycotina</taxon>
        <taxon>Dothideomycetes</taxon>
        <taxon>Pleosporomycetidae</taxon>
        <taxon>Pleosporales</taxon>
        <taxon>Melanommataceae</taxon>
        <taxon>Melanomma</taxon>
    </lineage>
</organism>
<feature type="compositionally biased region" description="Polar residues" evidence="1">
    <location>
        <begin position="85"/>
        <end position="94"/>
    </location>
</feature>
<feature type="region of interest" description="Disordered" evidence="1">
    <location>
        <begin position="126"/>
        <end position="188"/>
    </location>
</feature>
<proteinExistence type="predicted"/>
<dbReference type="EMBL" id="MU001784">
    <property type="protein sequence ID" value="KAF2798417.1"/>
    <property type="molecule type" value="Genomic_DNA"/>
</dbReference>
<sequence length="323" mass="35372">MKRAVTDRSSTSPSMKPSACRDNRIPLIGTSSPSSQPGFTPRSTGSHAGGRGFGPSRLRHTESTEMERNSPAMEDRIHRERHVQQSRPSTTPSKLLNKDEKTASEGAAKIKAKRSFRNFFYKRDAKGAVSSPRDSTGKRSSITMTGSTLAKRLRNSANFSKTTLPKDPESKCRPESKPETMSQINNTSTSSITCDVAVPSLNAASSAAPSEVPSATRSEISFVINNIIERVNRSHDTADRLRGLEIAEAVVHTIETVKKAKISSLEAKKHARDAEIHYNTASLELQRIQKLIEPIFDSEIMHDIKKLVHIMGLEPADASVPSV</sequence>
<reference evidence="2" key="1">
    <citation type="journal article" date="2020" name="Stud. Mycol.">
        <title>101 Dothideomycetes genomes: a test case for predicting lifestyles and emergence of pathogens.</title>
        <authorList>
            <person name="Haridas S."/>
            <person name="Albert R."/>
            <person name="Binder M."/>
            <person name="Bloem J."/>
            <person name="Labutti K."/>
            <person name="Salamov A."/>
            <person name="Andreopoulos B."/>
            <person name="Baker S."/>
            <person name="Barry K."/>
            <person name="Bills G."/>
            <person name="Bluhm B."/>
            <person name="Cannon C."/>
            <person name="Castanera R."/>
            <person name="Culley D."/>
            <person name="Daum C."/>
            <person name="Ezra D."/>
            <person name="Gonzalez J."/>
            <person name="Henrissat B."/>
            <person name="Kuo A."/>
            <person name="Liang C."/>
            <person name="Lipzen A."/>
            <person name="Lutzoni F."/>
            <person name="Magnuson J."/>
            <person name="Mondo S."/>
            <person name="Nolan M."/>
            <person name="Ohm R."/>
            <person name="Pangilinan J."/>
            <person name="Park H.-J."/>
            <person name="Ramirez L."/>
            <person name="Alfaro M."/>
            <person name="Sun H."/>
            <person name="Tritt A."/>
            <person name="Yoshinaga Y."/>
            <person name="Zwiers L.-H."/>
            <person name="Turgeon B."/>
            <person name="Goodwin S."/>
            <person name="Spatafora J."/>
            <person name="Crous P."/>
            <person name="Grigoriev I."/>
        </authorList>
    </citation>
    <scope>NUCLEOTIDE SEQUENCE</scope>
    <source>
        <strain evidence="2">CBS 109.77</strain>
    </source>
</reference>
<evidence type="ECO:0000256" key="1">
    <source>
        <dbReference type="SAM" id="MobiDB-lite"/>
    </source>
</evidence>
<accession>A0A6A6XS65</accession>
<feature type="compositionally biased region" description="Polar residues" evidence="1">
    <location>
        <begin position="132"/>
        <end position="148"/>
    </location>
</feature>
<evidence type="ECO:0000313" key="3">
    <source>
        <dbReference type="Proteomes" id="UP000799757"/>
    </source>
</evidence>
<feature type="compositionally biased region" description="Basic and acidic residues" evidence="1">
    <location>
        <begin position="59"/>
        <end position="78"/>
    </location>
</feature>
<feature type="compositionally biased region" description="Polar residues" evidence="1">
    <location>
        <begin position="29"/>
        <end position="46"/>
    </location>
</feature>
<dbReference type="OrthoDB" id="5407305at2759"/>
<protein>
    <submittedName>
        <fullName evidence="2">Uncharacterized protein</fullName>
    </submittedName>
</protein>
<gene>
    <name evidence="2" type="ORF">K505DRAFT_414359</name>
</gene>
<name>A0A6A6XS65_9PLEO</name>
<dbReference type="Proteomes" id="UP000799757">
    <property type="component" value="Unassembled WGS sequence"/>
</dbReference>
<feature type="compositionally biased region" description="Basic and acidic residues" evidence="1">
    <location>
        <begin position="164"/>
        <end position="178"/>
    </location>
</feature>
<dbReference type="AlphaFoldDB" id="A0A6A6XS65"/>
<feature type="region of interest" description="Disordered" evidence="1">
    <location>
        <begin position="1"/>
        <end position="109"/>
    </location>
</feature>